<dbReference type="AlphaFoldDB" id="A0AAD4X4I7"/>
<dbReference type="InterPro" id="IPR027443">
    <property type="entry name" value="IPNS-like_sf"/>
</dbReference>
<keyword evidence="8" id="KW-1185">Reference proteome</keyword>
<keyword evidence="4 5" id="KW-0408">Iron</keyword>
<dbReference type="InterPro" id="IPR026992">
    <property type="entry name" value="DIOX_N"/>
</dbReference>
<gene>
    <name evidence="7" type="ORF">MKW98_007758</name>
</gene>
<feature type="domain" description="Fe2OG dioxygenase" evidence="6">
    <location>
        <begin position="216"/>
        <end position="315"/>
    </location>
</feature>
<keyword evidence="3 5" id="KW-0560">Oxidoreductase</keyword>
<evidence type="ECO:0000256" key="1">
    <source>
        <dbReference type="ARBA" id="ARBA00008056"/>
    </source>
</evidence>
<organism evidence="7 8">
    <name type="scientific">Papaver atlanticum</name>
    <dbReference type="NCBI Taxonomy" id="357466"/>
    <lineage>
        <taxon>Eukaryota</taxon>
        <taxon>Viridiplantae</taxon>
        <taxon>Streptophyta</taxon>
        <taxon>Embryophyta</taxon>
        <taxon>Tracheophyta</taxon>
        <taxon>Spermatophyta</taxon>
        <taxon>Magnoliopsida</taxon>
        <taxon>Ranunculales</taxon>
        <taxon>Papaveraceae</taxon>
        <taxon>Papaveroideae</taxon>
        <taxon>Papaver</taxon>
    </lineage>
</organism>
<dbReference type="Proteomes" id="UP001202328">
    <property type="component" value="Unassembled WGS sequence"/>
</dbReference>
<dbReference type="PANTHER" id="PTHR10209">
    <property type="entry name" value="OXIDOREDUCTASE, 2OG-FE II OXYGENASE FAMILY PROTEIN"/>
    <property type="match status" value="1"/>
</dbReference>
<evidence type="ECO:0000256" key="5">
    <source>
        <dbReference type="RuleBase" id="RU003682"/>
    </source>
</evidence>
<dbReference type="PROSITE" id="PS51471">
    <property type="entry name" value="FE2OG_OXY"/>
    <property type="match status" value="1"/>
</dbReference>
<dbReference type="Pfam" id="PF14226">
    <property type="entry name" value="DIOX_N"/>
    <property type="match status" value="1"/>
</dbReference>
<dbReference type="PANTHER" id="PTHR10209:SF884">
    <property type="entry name" value="1-AMINOCYCLOPROPANE-1-CARBOXYLATE OXIDASE HOMOLOG 1-LIKE"/>
    <property type="match status" value="1"/>
</dbReference>
<dbReference type="InterPro" id="IPR005123">
    <property type="entry name" value="Oxoglu/Fe-dep_dioxygenase_dom"/>
</dbReference>
<reference evidence="7" key="1">
    <citation type="submission" date="2022-04" db="EMBL/GenBank/DDBJ databases">
        <title>A functionally conserved STORR gene fusion in Papaver species that diverged 16.8 million years ago.</title>
        <authorList>
            <person name="Catania T."/>
        </authorList>
    </citation>
    <scope>NUCLEOTIDE SEQUENCE</scope>
    <source>
        <strain evidence="7">S-188037</strain>
    </source>
</reference>
<comment type="caution">
    <text evidence="7">The sequence shown here is derived from an EMBL/GenBank/DDBJ whole genome shotgun (WGS) entry which is preliminary data.</text>
</comment>
<comment type="similarity">
    <text evidence="1 5">Belongs to the iron/ascorbate-dependent oxidoreductase family.</text>
</comment>
<evidence type="ECO:0000313" key="7">
    <source>
        <dbReference type="EMBL" id="KAI3841277.1"/>
    </source>
</evidence>
<evidence type="ECO:0000256" key="4">
    <source>
        <dbReference type="ARBA" id="ARBA00023004"/>
    </source>
</evidence>
<dbReference type="SUPFAM" id="SSF51197">
    <property type="entry name" value="Clavaminate synthase-like"/>
    <property type="match status" value="1"/>
</dbReference>
<dbReference type="InterPro" id="IPR044861">
    <property type="entry name" value="IPNS-like_FE2OG_OXY"/>
</dbReference>
<evidence type="ECO:0000259" key="6">
    <source>
        <dbReference type="PROSITE" id="PS51471"/>
    </source>
</evidence>
<evidence type="ECO:0000256" key="2">
    <source>
        <dbReference type="ARBA" id="ARBA00022723"/>
    </source>
</evidence>
<dbReference type="Pfam" id="PF03171">
    <property type="entry name" value="2OG-FeII_Oxy"/>
    <property type="match status" value="1"/>
</dbReference>
<proteinExistence type="inferred from homology"/>
<sequence length="365" mass="41800">MGSAQPGEVSLYDRNKELKAFDETKCGVKGVADLGAEKIPRMFVRTQDEFTQDLAYTNASRDQFQTPVIDLQNIDCRRHEIIDEIRRASMTMGFFQLVNHGIPISVTNEMIQGMRRFHEGDIEVKKQLYLKDLSEKVLYYTNNDLYVSRSANWRDTFRCRYLTPDPIDPQLLPSTCRDIIAEFGKHARNVGDTLTELLSEALGLTRDHLKGMDCAQYMNLLGQYYPACPEPELTMGTTKHSDQSFFTIVFQDQIPALQFLHQDQWVTVEPIPGTLTINIGDLIQFLSNDKFISAKHRVVANRVGPRVSVVCDYVGSLDKPTLLYPIRELISESNPPVYREATFKEYVKYCYSKGLADSRLDHFKL</sequence>
<dbReference type="GO" id="GO:0046872">
    <property type="term" value="F:metal ion binding"/>
    <property type="evidence" value="ECO:0007669"/>
    <property type="project" value="UniProtKB-KW"/>
</dbReference>
<dbReference type="Gene3D" id="2.60.120.330">
    <property type="entry name" value="B-lactam Antibiotic, Isopenicillin N Synthase, Chain"/>
    <property type="match status" value="1"/>
</dbReference>
<protein>
    <recommendedName>
        <fullName evidence="6">Fe2OG dioxygenase domain-containing protein</fullName>
    </recommendedName>
</protein>
<dbReference type="FunFam" id="2.60.120.330:FF:000005">
    <property type="entry name" value="1-aminocyclopropane-1-carboxylate oxidase homolog 1"/>
    <property type="match status" value="1"/>
</dbReference>
<accession>A0AAD4X4I7</accession>
<dbReference type="EMBL" id="JAJJMB010017174">
    <property type="protein sequence ID" value="KAI3841277.1"/>
    <property type="molecule type" value="Genomic_DNA"/>
</dbReference>
<dbReference type="GO" id="GO:0051213">
    <property type="term" value="F:dioxygenase activity"/>
    <property type="evidence" value="ECO:0007669"/>
    <property type="project" value="UniProtKB-ARBA"/>
</dbReference>
<evidence type="ECO:0000313" key="8">
    <source>
        <dbReference type="Proteomes" id="UP001202328"/>
    </source>
</evidence>
<evidence type="ECO:0000256" key="3">
    <source>
        <dbReference type="ARBA" id="ARBA00023002"/>
    </source>
</evidence>
<name>A0AAD4X4I7_9MAGN</name>
<keyword evidence="2 5" id="KW-0479">Metal-binding</keyword>